<evidence type="ECO:0000256" key="6">
    <source>
        <dbReference type="ARBA" id="ARBA00022989"/>
    </source>
</evidence>
<feature type="transmembrane region" description="Helical" evidence="8">
    <location>
        <begin position="296"/>
        <end position="317"/>
    </location>
</feature>
<accession>A0A8H7TYZ3</accession>
<evidence type="ECO:0000313" key="12">
    <source>
        <dbReference type="Proteomes" id="UP000639403"/>
    </source>
</evidence>
<comment type="caution">
    <text evidence="11">The sequence shown here is derived from an EMBL/GenBank/DDBJ whole genome shotgun (WGS) entry which is preliminary data.</text>
</comment>
<sequence length="363" mass="41084">MVYVCILGLVFTCTTGVASTDYGLACMLAGQFILAIQFILLQNPLRELRHERDHVAPEKLPFWRRTYWALCVLFSSRGIGWTYQIPHLLPRPSTPRREFAYQQVVKAVWWYLIVDLGRAYQHSNRLFFRDAADLFGEGFPGYLHRCVNIVAFLGPMISITGVMYCLIAAVFVTLGWSPPRDWPHVYGNWADSYTVRRFWGRTYHQNFRRCTAAVGKGCCRLLGLTPGSWASSYTQLYVGFATSGFMHCVGDLVVNPMLFGTSFPFFIAQAVAISLEDAAIGVARRIGLQSRYPAHLWRMLGYAWVVLWFSVSAPWFIVASLRVGALSPVSFSLIAMLSSRMEHVLRNQLLLAIAVTKLQPAEM</sequence>
<comment type="similarity">
    <text evidence="3">Belongs to the wax synthase family.</text>
</comment>
<evidence type="ECO:0000256" key="8">
    <source>
        <dbReference type="SAM" id="Phobius"/>
    </source>
</evidence>
<dbReference type="GO" id="GO:0016020">
    <property type="term" value="C:membrane"/>
    <property type="evidence" value="ECO:0007669"/>
    <property type="project" value="UniProtKB-SubCell"/>
</dbReference>
<dbReference type="GO" id="GO:0006629">
    <property type="term" value="P:lipid metabolic process"/>
    <property type="evidence" value="ECO:0007669"/>
    <property type="project" value="InterPro"/>
</dbReference>
<dbReference type="InterPro" id="IPR044851">
    <property type="entry name" value="Wax_synthase"/>
</dbReference>
<evidence type="ECO:0000256" key="5">
    <source>
        <dbReference type="ARBA" id="ARBA00022692"/>
    </source>
</evidence>
<comment type="pathway">
    <text evidence="2">Secondary metabolite biosynthesis.</text>
</comment>
<dbReference type="AlphaFoldDB" id="A0A8H7TYZ3"/>
<gene>
    <name evidence="11" type="ORF">IEO21_08861</name>
</gene>
<dbReference type="Proteomes" id="UP000639403">
    <property type="component" value="Unassembled WGS sequence"/>
</dbReference>
<evidence type="ECO:0000256" key="9">
    <source>
        <dbReference type="SAM" id="SignalP"/>
    </source>
</evidence>
<keyword evidence="4" id="KW-0808">Transferase</keyword>
<name>A0A8H7TYZ3_9APHY</name>
<organism evidence="11 12">
    <name type="scientific">Rhodonia placenta</name>
    <dbReference type="NCBI Taxonomy" id="104341"/>
    <lineage>
        <taxon>Eukaryota</taxon>
        <taxon>Fungi</taxon>
        <taxon>Dikarya</taxon>
        <taxon>Basidiomycota</taxon>
        <taxon>Agaricomycotina</taxon>
        <taxon>Agaricomycetes</taxon>
        <taxon>Polyporales</taxon>
        <taxon>Adustoporiaceae</taxon>
        <taxon>Rhodonia</taxon>
    </lineage>
</organism>
<evidence type="ECO:0000256" key="1">
    <source>
        <dbReference type="ARBA" id="ARBA00004141"/>
    </source>
</evidence>
<feature type="signal peptide" evidence="9">
    <location>
        <begin position="1"/>
        <end position="19"/>
    </location>
</feature>
<reference evidence="11" key="2">
    <citation type="journal article" name="Front. Microbiol.">
        <title>Degradative Capacity of Two Strains of Rhodonia placenta: From Phenotype to Genotype.</title>
        <authorList>
            <person name="Kolle M."/>
            <person name="Horta M.A.C."/>
            <person name="Nowrousian M."/>
            <person name="Ohm R.A."/>
            <person name="Benz J.P."/>
            <person name="Pilgard A."/>
        </authorList>
    </citation>
    <scope>NUCLEOTIDE SEQUENCE</scope>
    <source>
        <strain evidence="11">FPRL280</strain>
    </source>
</reference>
<feature type="domain" description="Wax synthase" evidence="10">
    <location>
        <begin position="182"/>
        <end position="267"/>
    </location>
</feature>
<evidence type="ECO:0000313" key="11">
    <source>
        <dbReference type="EMBL" id="KAF9805998.1"/>
    </source>
</evidence>
<dbReference type="GO" id="GO:0008374">
    <property type="term" value="F:O-acyltransferase activity"/>
    <property type="evidence" value="ECO:0007669"/>
    <property type="project" value="InterPro"/>
</dbReference>
<evidence type="ECO:0000259" key="10">
    <source>
        <dbReference type="Pfam" id="PF13813"/>
    </source>
</evidence>
<evidence type="ECO:0000256" key="2">
    <source>
        <dbReference type="ARBA" id="ARBA00005179"/>
    </source>
</evidence>
<keyword evidence="6 8" id="KW-1133">Transmembrane helix</keyword>
<protein>
    <recommendedName>
        <fullName evidence="10">Wax synthase domain-containing protein</fullName>
    </recommendedName>
</protein>
<dbReference type="PANTHER" id="PTHR31595">
    <property type="entry name" value="LONG-CHAIN-ALCOHOL O-FATTY-ACYLTRANSFERASE 3-RELATED"/>
    <property type="match status" value="1"/>
</dbReference>
<feature type="chain" id="PRO_5034412522" description="Wax synthase domain-containing protein" evidence="9">
    <location>
        <begin position="20"/>
        <end position="363"/>
    </location>
</feature>
<keyword evidence="9" id="KW-0732">Signal</keyword>
<dbReference type="InterPro" id="IPR032805">
    <property type="entry name" value="Wax_synthase_dom"/>
</dbReference>
<keyword evidence="7 8" id="KW-0472">Membrane</keyword>
<dbReference type="EMBL" id="JADOXO010000353">
    <property type="protein sequence ID" value="KAF9805998.1"/>
    <property type="molecule type" value="Genomic_DNA"/>
</dbReference>
<proteinExistence type="inferred from homology"/>
<comment type="subcellular location">
    <subcellularLocation>
        <location evidence="1">Membrane</location>
        <topology evidence="1">Multi-pass membrane protein</topology>
    </subcellularLocation>
</comment>
<evidence type="ECO:0000256" key="4">
    <source>
        <dbReference type="ARBA" id="ARBA00022679"/>
    </source>
</evidence>
<dbReference type="PANTHER" id="PTHR31595:SF57">
    <property type="entry name" value="OS04G0481900 PROTEIN"/>
    <property type="match status" value="1"/>
</dbReference>
<feature type="transmembrane region" description="Helical" evidence="8">
    <location>
        <begin position="253"/>
        <end position="275"/>
    </location>
</feature>
<keyword evidence="5 8" id="KW-0812">Transmembrane</keyword>
<evidence type="ECO:0000256" key="7">
    <source>
        <dbReference type="ARBA" id="ARBA00023136"/>
    </source>
</evidence>
<dbReference type="Pfam" id="PF13813">
    <property type="entry name" value="MBOAT_2"/>
    <property type="match status" value="1"/>
</dbReference>
<feature type="transmembrane region" description="Helical" evidence="8">
    <location>
        <begin position="28"/>
        <end position="45"/>
    </location>
</feature>
<evidence type="ECO:0000256" key="3">
    <source>
        <dbReference type="ARBA" id="ARBA00007282"/>
    </source>
</evidence>
<reference evidence="11" key="1">
    <citation type="submission" date="2020-11" db="EMBL/GenBank/DDBJ databases">
        <authorList>
            <person name="Koelle M."/>
            <person name="Horta M.A.C."/>
            <person name="Nowrousian M."/>
            <person name="Ohm R.A."/>
            <person name="Benz P."/>
            <person name="Pilgard A."/>
        </authorList>
    </citation>
    <scope>NUCLEOTIDE SEQUENCE</scope>
    <source>
        <strain evidence="11">FPRL280</strain>
    </source>
</reference>
<feature type="transmembrane region" description="Helical" evidence="8">
    <location>
        <begin position="149"/>
        <end position="176"/>
    </location>
</feature>